<evidence type="ECO:0000313" key="2">
    <source>
        <dbReference type="EMBL" id="CAI78230.1"/>
    </source>
</evidence>
<dbReference type="EMBL" id="AJ937741">
    <property type="protein sequence ID" value="CAI78230.1"/>
    <property type="molecule type" value="Genomic_DNA"/>
</dbReference>
<dbReference type="InterPro" id="IPR050708">
    <property type="entry name" value="T6SS_VgrG/RHS"/>
</dbReference>
<dbReference type="Gene3D" id="2.180.10.10">
    <property type="entry name" value="RHS repeat-associated core"/>
    <property type="match status" value="1"/>
</dbReference>
<dbReference type="EMBL" id="AM238663">
    <property type="protein sequence ID" value="CAJ89015.1"/>
    <property type="molecule type" value="Genomic_DNA"/>
</dbReference>
<feature type="region of interest" description="Disordered" evidence="1">
    <location>
        <begin position="1"/>
        <end position="25"/>
    </location>
</feature>
<name>Q1RR58_STRA7</name>
<reference evidence="3" key="2">
    <citation type="journal article" date="2006" name="Microbiology (Mosc.)">
        <title>Multiple biosynthetic and uptake systems mediate siderophore-dependent iron acquisition in Streptomyces coelicolor A3(2) and Streptomyces ambofaciens ATCC 23877.</title>
        <authorList>
            <person name="Barona-Gomez F."/>
            <person name="Lautru S."/>
            <person name="Francou F.X."/>
            <person name="Leblond P."/>
            <person name="Pernodet J.L."/>
            <person name="Challis G.L."/>
        </authorList>
    </citation>
    <scope>NUCLEOTIDE SEQUENCE</scope>
    <source>
        <strain evidence="3">ATCC 23877</strain>
    </source>
</reference>
<evidence type="ECO:0000256" key="1">
    <source>
        <dbReference type="SAM" id="MobiDB-lite"/>
    </source>
</evidence>
<organism evidence="2">
    <name type="scientific">Streptomyces ambofaciens (strain ATCC 23877 / 3486 / DSM 40053 / JCM 4204 / NBRC 12836 / NRRL B-2516)</name>
    <dbReference type="NCBI Taxonomy" id="278992"/>
    <lineage>
        <taxon>Bacteria</taxon>
        <taxon>Bacillati</taxon>
        <taxon>Actinomycetota</taxon>
        <taxon>Actinomycetes</taxon>
        <taxon>Kitasatosporales</taxon>
        <taxon>Streptomycetaceae</taxon>
        <taxon>Streptomyces</taxon>
    </lineage>
</organism>
<protein>
    <submittedName>
        <fullName evidence="2">Putative secreted protein</fullName>
    </submittedName>
</protein>
<dbReference type="RefSeq" id="WP_244902871.1">
    <property type="nucleotide sequence ID" value="NZ_CP012382.1"/>
</dbReference>
<gene>
    <name evidence="2" type="ORF">SAMT0027</name>
    <name evidence="3" type="ORF">SAMT0028</name>
</gene>
<sequence>MASSSPRPRRRHRRAHPHLTHGTGKRTSYRFAGAYADPARLYDLAGLYKMGHRYYDPTLGRFTQPDPSGQEENAYLYAGGDPINRVDPRGLDFLGWDGGQWARAAGVGASVAGAFASGPLGIGLAAASVGLGVTGSIMQGNSVGQTVATGILGAATGGVGVLAASAGIGGKTGIGLAAGYTALDVGGGIGISGSFP</sequence>
<dbReference type="NCBIfam" id="TIGR03696">
    <property type="entry name" value="Rhs_assc_core"/>
    <property type="match status" value="1"/>
</dbReference>
<dbReference type="AlphaFoldDB" id="Q1RR58"/>
<reference evidence="2" key="1">
    <citation type="journal article" date="2006" name="J. Bacteriol.">
        <title>Intraspecific variability of the terminal inverted repeats of the linear chromosome of Streptomyces ambofaciens.</title>
        <authorList>
            <person name="Choulet F."/>
            <person name="Gallois A."/>
            <person name="Aigle B."/>
            <person name="Mangenot S."/>
            <person name="Gerbaud C."/>
            <person name="Truong C."/>
            <person name="Francou F.X."/>
            <person name="Borges F."/>
            <person name="Fourrier C."/>
            <person name="Guerineau M."/>
            <person name="Decaris B."/>
            <person name="Barbe V."/>
            <person name="Pernodet J.L."/>
            <person name="Leblond P."/>
        </authorList>
    </citation>
    <scope>NUCLEOTIDE SEQUENCE</scope>
    <source>
        <strain evidence="2">ATCC 23877</strain>
    </source>
</reference>
<dbReference type="InterPro" id="IPR022385">
    <property type="entry name" value="Rhs_assc_core"/>
</dbReference>
<dbReference type="PANTHER" id="PTHR32305:SF15">
    <property type="entry name" value="PROTEIN RHSA-RELATED"/>
    <property type="match status" value="1"/>
</dbReference>
<evidence type="ECO:0000313" key="3">
    <source>
        <dbReference type="EMBL" id="CAJ87737.1"/>
    </source>
</evidence>
<dbReference type="EMBL" id="AM238664">
    <property type="protein sequence ID" value="CAJ87737.1"/>
    <property type="molecule type" value="Genomic_DNA"/>
</dbReference>
<reference evidence="3" key="3">
    <citation type="journal article" date="2006" name="Mol. Biol. Evol.">
        <title>Evolution of the terminal regions of the Streptomyces linear chromosome.</title>
        <authorList>
            <person name="Choulet F."/>
            <person name="Aigle B."/>
            <person name="Gallois A."/>
            <person name="Mangenot S."/>
            <person name="Gerbaud C."/>
            <person name="Truong C."/>
            <person name="Francou F.X."/>
            <person name="Fourrier C."/>
            <person name="Guerineau M."/>
            <person name="Decaris B."/>
            <person name="Barbe V."/>
            <person name="Pernodet J.L."/>
            <person name="Leblond P."/>
        </authorList>
    </citation>
    <scope>NUCLEOTIDE SEQUENCE</scope>
    <source>
        <strain evidence="3">ATCC 23877</strain>
    </source>
</reference>
<feature type="compositionally biased region" description="Basic residues" evidence="1">
    <location>
        <begin position="7"/>
        <end position="25"/>
    </location>
</feature>
<dbReference type="EMBL" id="AJ937740">
    <property type="protein sequence ID" value="CAI77956.1"/>
    <property type="molecule type" value="Genomic_DNA"/>
</dbReference>
<proteinExistence type="predicted"/>
<dbReference type="PANTHER" id="PTHR32305">
    <property type="match status" value="1"/>
</dbReference>
<accession>Q1RR58</accession>